<reference evidence="10 11" key="1">
    <citation type="submission" date="2023-03" db="EMBL/GenBank/DDBJ databases">
        <title>Genome sequence of Lichtheimia ornata CBS 291.66.</title>
        <authorList>
            <person name="Mohabir J.T."/>
            <person name="Shea T.P."/>
            <person name="Kurbessoian T."/>
            <person name="Berby B."/>
            <person name="Fontaine J."/>
            <person name="Livny J."/>
            <person name="Gnirke A."/>
            <person name="Stajich J.E."/>
            <person name="Cuomo C.A."/>
        </authorList>
    </citation>
    <scope>NUCLEOTIDE SEQUENCE [LARGE SCALE GENOMIC DNA]</scope>
    <source>
        <strain evidence="10">CBS 291.66</strain>
    </source>
</reference>
<evidence type="ECO:0000313" key="10">
    <source>
        <dbReference type="EMBL" id="KAJ8656319.1"/>
    </source>
</evidence>
<feature type="transmembrane region" description="Helical" evidence="8">
    <location>
        <begin position="121"/>
        <end position="143"/>
    </location>
</feature>
<feature type="transmembrane region" description="Helical" evidence="8">
    <location>
        <begin position="220"/>
        <end position="237"/>
    </location>
</feature>
<dbReference type="Proteomes" id="UP001234581">
    <property type="component" value="Unassembled WGS sequence"/>
</dbReference>
<feature type="transmembrane region" description="Helical" evidence="8">
    <location>
        <begin position="347"/>
        <end position="367"/>
    </location>
</feature>
<feature type="transmembrane region" description="Helical" evidence="8">
    <location>
        <begin position="258"/>
        <end position="282"/>
    </location>
</feature>
<feature type="transmembrane region" description="Helical" evidence="8">
    <location>
        <begin position="186"/>
        <end position="208"/>
    </location>
</feature>
<keyword evidence="4 8" id="KW-0812">Transmembrane</keyword>
<evidence type="ECO:0000259" key="9">
    <source>
        <dbReference type="Pfam" id="PF01490"/>
    </source>
</evidence>
<protein>
    <recommendedName>
        <fullName evidence="9">Amino acid transporter transmembrane domain-containing protein</fullName>
    </recommendedName>
</protein>
<feature type="transmembrane region" description="Helical" evidence="8">
    <location>
        <begin position="48"/>
        <end position="66"/>
    </location>
</feature>
<feature type="transmembrane region" description="Helical" evidence="8">
    <location>
        <begin position="404"/>
        <end position="424"/>
    </location>
</feature>
<evidence type="ECO:0000256" key="7">
    <source>
        <dbReference type="ARBA" id="ARBA00023136"/>
    </source>
</evidence>
<dbReference type="PANTHER" id="PTHR22950">
    <property type="entry name" value="AMINO ACID TRANSPORTER"/>
    <property type="match status" value="1"/>
</dbReference>
<evidence type="ECO:0000256" key="3">
    <source>
        <dbReference type="ARBA" id="ARBA00022448"/>
    </source>
</evidence>
<dbReference type="GeneID" id="83215290"/>
<keyword evidence="5" id="KW-0029">Amino-acid transport</keyword>
<feature type="transmembrane region" description="Helical" evidence="8">
    <location>
        <begin position="373"/>
        <end position="392"/>
    </location>
</feature>
<feature type="transmembrane region" description="Helical" evidence="8">
    <location>
        <begin position="163"/>
        <end position="179"/>
    </location>
</feature>
<evidence type="ECO:0000256" key="1">
    <source>
        <dbReference type="ARBA" id="ARBA00004141"/>
    </source>
</evidence>
<gene>
    <name evidence="10" type="ORF">O0I10_007883</name>
</gene>
<dbReference type="GO" id="GO:0015179">
    <property type="term" value="F:L-amino acid transmembrane transporter activity"/>
    <property type="evidence" value="ECO:0007669"/>
    <property type="project" value="TreeGrafter"/>
</dbReference>
<comment type="caution">
    <text evidence="10">The sequence shown here is derived from an EMBL/GenBank/DDBJ whole genome shotgun (WGS) entry which is preliminary data.</text>
</comment>
<keyword evidence="7 8" id="KW-0472">Membrane</keyword>
<dbReference type="InterPro" id="IPR013057">
    <property type="entry name" value="AA_transpt_TM"/>
</dbReference>
<feature type="transmembrane region" description="Helical" evidence="8">
    <location>
        <begin position="72"/>
        <end position="100"/>
    </location>
</feature>
<comment type="subcellular location">
    <subcellularLocation>
        <location evidence="1">Membrane</location>
        <topology evidence="1">Multi-pass membrane protein</topology>
    </subcellularLocation>
</comment>
<dbReference type="GO" id="GO:0005774">
    <property type="term" value="C:vacuolar membrane"/>
    <property type="evidence" value="ECO:0007669"/>
    <property type="project" value="TreeGrafter"/>
</dbReference>
<accession>A0AAD7UZ64</accession>
<keyword evidence="3" id="KW-0813">Transport</keyword>
<proteinExistence type="inferred from homology"/>
<dbReference type="Pfam" id="PF01490">
    <property type="entry name" value="Aa_trans"/>
    <property type="match status" value="1"/>
</dbReference>
<dbReference type="RefSeq" id="XP_058341232.1">
    <property type="nucleotide sequence ID" value="XM_058487894.1"/>
</dbReference>
<dbReference type="Gene3D" id="1.20.1740.10">
    <property type="entry name" value="Amino acid/polyamine transporter I"/>
    <property type="match status" value="1"/>
</dbReference>
<comment type="similarity">
    <text evidence="2">Belongs to the amino acid/polyamine transporter 2 family.</text>
</comment>
<feature type="transmembrane region" description="Helical" evidence="8">
    <location>
        <begin position="302"/>
        <end position="326"/>
    </location>
</feature>
<evidence type="ECO:0000256" key="8">
    <source>
        <dbReference type="SAM" id="Phobius"/>
    </source>
</evidence>
<organism evidence="10 11">
    <name type="scientific">Lichtheimia ornata</name>
    <dbReference type="NCBI Taxonomy" id="688661"/>
    <lineage>
        <taxon>Eukaryota</taxon>
        <taxon>Fungi</taxon>
        <taxon>Fungi incertae sedis</taxon>
        <taxon>Mucoromycota</taxon>
        <taxon>Mucoromycotina</taxon>
        <taxon>Mucoromycetes</taxon>
        <taxon>Mucorales</taxon>
        <taxon>Lichtheimiaceae</taxon>
        <taxon>Lichtheimia</taxon>
    </lineage>
</organism>
<name>A0AAD7UZ64_9FUNG</name>
<evidence type="ECO:0000256" key="6">
    <source>
        <dbReference type="ARBA" id="ARBA00022989"/>
    </source>
</evidence>
<keyword evidence="11" id="KW-1185">Reference proteome</keyword>
<dbReference type="EMBL" id="JARTCD010000040">
    <property type="protein sequence ID" value="KAJ8656319.1"/>
    <property type="molecule type" value="Genomic_DNA"/>
</dbReference>
<feature type="domain" description="Amino acid transporter transmembrane" evidence="9">
    <location>
        <begin position="44"/>
        <end position="427"/>
    </location>
</feature>
<dbReference type="AlphaFoldDB" id="A0AAD7UZ64"/>
<keyword evidence="6 8" id="KW-1133">Transmembrane helix</keyword>
<evidence type="ECO:0000313" key="11">
    <source>
        <dbReference type="Proteomes" id="UP001234581"/>
    </source>
</evidence>
<sequence length="439" mass="47564">MSITEKEHPKDTVVTLEQVGTGVDVESIQAHSTNDDGDQFGHGQGNFLTAYFNVVCVVAGTGTLGLPKAFAIGGWLGILILLLAYVMAVYSGIILIRCLYYKPGTRLHDYKSVGTAAFGTIGYIVASILHFLNLFGCPALYLVLAAGNMHQLLINTPAALTQPIWTILVGAFLLIPSLVQKTLREVTATSAIAAICTMMAVFVVVIQAPMDRQVDAVHDGVIWTGFPTALSTIAFSFGGNNTYPHVEHALKKPQQWKWAVSAGLSTCTILYLLTAVPGYYAYGRDTASPIYNSLPLGAGRTVAIIVMTIHVILAIPIFTTSFSLEFEQFARVNEDRLGRVGAWFGRAAIRTATMVFLVILAVFVPFFADFMSLIGALANCGLVFLLPILCYLKLTGWRNKKWYELVFCAITIFLGIVGCVFGTIDAIRALVHDFATSSL</sequence>
<evidence type="ECO:0000256" key="2">
    <source>
        <dbReference type="ARBA" id="ARBA00008066"/>
    </source>
</evidence>
<dbReference type="PANTHER" id="PTHR22950:SF692">
    <property type="entry name" value="TRANSMEMBRANE AMINO ACID TRANSPORTER FAMILY PROTEIN"/>
    <property type="match status" value="1"/>
</dbReference>
<evidence type="ECO:0000256" key="4">
    <source>
        <dbReference type="ARBA" id="ARBA00022692"/>
    </source>
</evidence>
<evidence type="ECO:0000256" key="5">
    <source>
        <dbReference type="ARBA" id="ARBA00022970"/>
    </source>
</evidence>